<keyword evidence="2" id="KW-1185">Reference proteome</keyword>
<sequence>MSKISLVSGMSLTAFLLASGAPSMAQDAAARLTANSGAQVNIRSESGTNFSLLHYGYAGDSVRILETNRGQNGTWHRVQFTQSGARGWVRSDFLLQGSANVSASCHAEITKVRDRFNNTPNAFLRSLSIDPDSLAPGNRPMAIAFSIGGRDQDDILSSGRMLLSLSQGLIRECGNTSAVRFHSDSSGWHEVYGLVNGTVRGFTCRGDDGQRLRWGEFNCGI</sequence>
<evidence type="ECO:0000313" key="2">
    <source>
        <dbReference type="Proteomes" id="UP000095472"/>
    </source>
</evidence>
<dbReference type="EMBL" id="CP182909">
    <property type="protein sequence ID" value="XPM66252.1"/>
    <property type="molecule type" value="Genomic_DNA"/>
</dbReference>
<organism evidence="1 2">
    <name type="scientific">Desertifilum tharense IPPAS B-1220</name>
    <dbReference type="NCBI Taxonomy" id="1781255"/>
    <lineage>
        <taxon>Bacteria</taxon>
        <taxon>Bacillati</taxon>
        <taxon>Cyanobacteriota</taxon>
        <taxon>Cyanophyceae</taxon>
        <taxon>Desertifilales</taxon>
        <taxon>Desertifilaceae</taxon>
        <taxon>Desertifilum</taxon>
    </lineage>
</organism>
<accession>A0ACD5GZD4</accession>
<name>A0ACD5GZD4_9CYAN</name>
<reference evidence="1 2" key="1">
    <citation type="journal article" date="2016" name="Genome Announc.">
        <title>Draft Genome Sequence of the Thermotolerant Cyanobacterium Desertifilum sp. IPPAS B-1220.</title>
        <authorList>
            <person name="Mironov K.S."/>
            <person name="Sinetova M.A."/>
            <person name="Bolatkhan K."/>
            <person name="Zayadan B.K."/>
            <person name="Ustinova V.V."/>
            <person name="Kupriyanova E.V."/>
            <person name="Skrypnik A.N."/>
            <person name="Gogoleva N.E."/>
            <person name="Gogolev Y.V."/>
            <person name="Los D.A."/>
        </authorList>
    </citation>
    <scope>NUCLEOTIDE SEQUENCE [LARGE SCALE GENOMIC DNA]</scope>
    <source>
        <strain evidence="1 2">IPPAS B-1220</strain>
    </source>
</reference>
<evidence type="ECO:0000313" key="1">
    <source>
        <dbReference type="EMBL" id="XPM66252.1"/>
    </source>
</evidence>
<gene>
    <name evidence="1" type="ORF">BH720_013260</name>
</gene>
<proteinExistence type="predicted"/>
<protein>
    <submittedName>
        <fullName evidence="1">SH3 domain-containing protein</fullName>
    </submittedName>
</protein>
<dbReference type="Proteomes" id="UP000095472">
    <property type="component" value="Chromosome"/>
</dbReference>